<protein>
    <submittedName>
        <fullName evidence="2">Uncharacterized protein</fullName>
    </submittedName>
</protein>
<keyword evidence="1" id="KW-1133">Transmembrane helix</keyword>
<feature type="transmembrane region" description="Helical" evidence="1">
    <location>
        <begin position="16"/>
        <end position="36"/>
    </location>
</feature>
<evidence type="ECO:0000256" key="1">
    <source>
        <dbReference type="SAM" id="Phobius"/>
    </source>
</evidence>
<proteinExistence type="predicted"/>
<keyword evidence="3" id="KW-1185">Reference proteome</keyword>
<gene>
    <name evidence="2" type="ORF">RSO01_33290</name>
</gene>
<reference evidence="2 3" key="1">
    <citation type="submission" date="2019-07" db="EMBL/GenBank/DDBJ databases">
        <title>Whole genome shotgun sequence of Reyranella soli NBRC 108950.</title>
        <authorList>
            <person name="Hosoyama A."/>
            <person name="Uohara A."/>
            <person name="Ohji S."/>
            <person name="Ichikawa N."/>
        </authorList>
    </citation>
    <scope>NUCLEOTIDE SEQUENCE [LARGE SCALE GENOMIC DNA]</scope>
    <source>
        <strain evidence="2 3">NBRC 108950</strain>
    </source>
</reference>
<dbReference type="EMBL" id="BKAJ01000057">
    <property type="protein sequence ID" value="GEP56163.1"/>
    <property type="molecule type" value="Genomic_DNA"/>
</dbReference>
<dbReference type="AlphaFoldDB" id="A0A512NB51"/>
<accession>A0A512NB51</accession>
<dbReference type="Proteomes" id="UP000321058">
    <property type="component" value="Unassembled WGS sequence"/>
</dbReference>
<sequence length="55" mass="5635">MRLSAQSVVSYFEESLLSQIVVSFAGILVICAATWFKSGGSAGSGRTPSAAEAVP</sequence>
<evidence type="ECO:0000313" key="3">
    <source>
        <dbReference type="Proteomes" id="UP000321058"/>
    </source>
</evidence>
<evidence type="ECO:0000313" key="2">
    <source>
        <dbReference type="EMBL" id="GEP56163.1"/>
    </source>
</evidence>
<keyword evidence="1" id="KW-0812">Transmembrane</keyword>
<comment type="caution">
    <text evidence="2">The sequence shown here is derived from an EMBL/GenBank/DDBJ whole genome shotgun (WGS) entry which is preliminary data.</text>
</comment>
<name>A0A512NB51_9HYPH</name>
<keyword evidence="1" id="KW-0472">Membrane</keyword>
<organism evidence="2 3">
    <name type="scientific">Reyranella soli</name>
    <dbReference type="NCBI Taxonomy" id="1230389"/>
    <lineage>
        <taxon>Bacteria</taxon>
        <taxon>Pseudomonadati</taxon>
        <taxon>Pseudomonadota</taxon>
        <taxon>Alphaproteobacteria</taxon>
        <taxon>Hyphomicrobiales</taxon>
        <taxon>Reyranellaceae</taxon>
        <taxon>Reyranella</taxon>
    </lineage>
</organism>